<sequence length="166" mass="17466">MLVSVPGIRRHALCPLSLAMLLWSGSTFATSALAASFTVRDGRADEEISETTRLYLDGNLVATFKLGPDSGEESRVVTLPDGPSSGAGAHRTHDYALCGEITVRNRSGMPEIHEVSSEGRLHDPGGRVLVALGARDFTTFFLADPDDPAAVEVSAGRSAVCQAPVS</sequence>
<keyword evidence="3" id="KW-1185">Reference proteome</keyword>
<comment type="caution">
    <text evidence="2">The sequence shown here is derived from an EMBL/GenBank/DDBJ whole genome shotgun (WGS) entry which is preliminary data.</text>
</comment>
<reference evidence="2 3" key="1">
    <citation type="submission" date="2022-06" db="EMBL/GenBank/DDBJ databases">
        <title>Rhizosaccharibacter gen. nov. sp. nov. KSS12, endophytic bacteria isolated from sugarcane.</title>
        <authorList>
            <person name="Pitiwittayakul N."/>
        </authorList>
    </citation>
    <scope>NUCLEOTIDE SEQUENCE [LARGE SCALE GENOMIC DNA]</scope>
    <source>
        <strain evidence="2 3">KSS12</strain>
    </source>
</reference>
<dbReference type="RefSeq" id="WP_422919413.1">
    <property type="nucleotide sequence ID" value="NZ_JAMZEJ010000004.1"/>
</dbReference>
<accession>A0ABT1VWE8</accession>
<gene>
    <name evidence="2" type="ORF">NFI88_07410</name>
</gene>
<protein>
    <submittedName>
        <fullName evidence="2">Uncharacterized protein</fullName>
    </submittedName>
</protein>
<name>A0ABT1VWE8_9PROT</name>
<evidence type="ECO:0000256" key="1">
    <source>
        <dbReference type="SAM" id="SignalP"/>
    </source>
</evidence>
<dbReference type="Proteomes" id="UP001524547">
    <property type="component" value="Unassembled WGS sequence"/>
</dbReference>
<feature type="chain" id="PRO_5046388605" evidence="1">
    <location>
        <begin position="30"/>
        <end position="166"/>
    </location>
</feature>
<evidence type="ECO:0000313" key="3">
    <source>
        <dbReference type="Proteomes" id="UP001524547"/>
    </source>
</evidence>
<evidence type="ECO:0000313" key="2">
    <source>
        <dbReference type="EMBL" id="MCQ8240669.1"/>
    </source>
</evidence>
<keyword evidence="1" id="KW-0732">Signal</keyword>
<dbReference type="EMBL" id="JAMZEJ010000004">
    <property type="protein sequence ID" value="MCQ8240669.1"/>
    <property type="molecule type" value="Genomic_DNA"/>
</dbReference>
<organism evidence="2 3">
    <name type="scientific">Rhizosaccharibacter radicis</name>
    <dbReference type="NCBI Taxonomy" id="2782605"/>
    <lineage>
        <taxon>Bacteria</taxon>
        <taxon>Pseudomonadati</taxon>
        <taxon>Pseudomonadota</taxon>
        <taxon>Alphaproteobacteria</taxon>
        <taxon>Acetobacterales</taxon>
        <taxon>Acetobacteraceae</taxon>
        <taxon>Rhizosaccharibacter</taxon>
    </lineage>
</organism>
<feature type="signal peptide" evidence="1">
    <location>
        <begin position="1"/>
        <end position="29"/>
    </location>
</feature>
<proteinExistence type="predicted"/>